<dbReference type="GO" id="GO:0006506">
    <property type="term" value="P:GPI anchor biosynthetic process"/>
    <property type="evidence" value="ECO:0007669"/>
    <property type="project" value="UniProtKB-UniPathway"/>
</dbReference>
<evidence type="ECO:0000256" key="12">
    <source>
        <dbReference type="SAM" id="MobiDB-lite"/>
    </source>
</evidence>
<keyword evidence="10 11" id="KW-0472">Membrane</keyword>
<dbReference type="PANTHER" id="PTHR12886">
    <property type="entry name" value="PIG-M MANNOSYLTRANSFERASE"/>
    <property type="match status" value="1"/>
</dbReference>
<dbReference type="PANTHER" id="PTHR12886:SF0">
    <property type="entry name" value="GPI MANNOSYLTRANSFERASE 1"/>
    <property type="match status" value="1"/>
</dbReference>
<evidence type="ECO:0000256" key="3">
    <source>
        <dbReference type="ARBA" id="ARBA00011071"/>
    </source>
</evidence>
<feature type="transmembrane region" description="Helical" evidence="11">
    <location>
        <begin position="440"/>
        <end position="458"/>
    </location>
</feature>
<evidence type="ECO:0000256" key="7">
    <source>
        <dbReference type="ARBA" id="ARBA00022692"/>
    </source>
</evidence>
<keyword evidence="14" id="KW-1185">Reference proteome</keyword>
<feature type="region of interest" description="Disordered" evidence="12">
    <location>
        <begin position="205"/>
        <end position="250"/>
    </location>
</feature>
<sequence length="598" mass="62320">MADSKPGLGQALASVREWHVVALAALVRVALVCWAEYQDAHMAVKYTDIDYVVFTDAARFVASGQSPYKRSTYRYSPLLAYLVLPNIWLHPAWGKALFSASDLAAAWLMSYLLTRTGTHRSHRTLAIAAWLFNPYTLPISTRGSCDVLSVLLLLSLLACLLRGRIIASGALYGLAVHFRIYPVIYGPAIVLFLLRRSLDLTSEGHAVQGSRQGPAERGLPRRGAGGEDGEGDFQSPLQTPTGSPVKLEAKDEAGGAGGAGVALGPRQATAGRGRSLAGPLVELLRLPPSQAAAAALPAAAFAATSAAVFLLLGLLFYGLYGREFLNEAFVHHLTRKDPRHNFSPYYYPIYLGYGSTADAGAHGAGVGPSTGPGSGAVGLLQRSWARLGPVLGAESWRLALLPQAAAVGALAAAFHEDLPSAWLLQTWAFVALNKVVTAQYFVWYLSLLPLALPALAAQRAVPARALAAAGGGWVAAQLHWLAWAYQLEMRGRSVHVALWAAGLAFLGANAAALALLCRALRPALRRRGAGAGPGGDGGGAREGEEESKARGGAGAGAGGGGGVATFLEASLALARAPPEGAITRAAGAAVAAAAKKEQ</sequence>
<comment type="similarity">
    <text evidence="3 11">Belongs to the PIGM family.</text>
</comment>
<evidence type="ECO:0000313" key="13">
    <source>
        <dbReference type="EMBL" id="KAG2490535.1"/>
    </source>
</evidence>
<dbReference type="EC" id="2.4.1.-" evidence="11"/>
<dbReference type="OrthoDB" id="1741594at2759"/>
<feature type="transmembrane region" description="Helical" evidence="11">
    <location>
        <begin position="171"/>
        <end position="194"/>
    </location>
</feature>
<dbReference type="Pfam" id="PF05007">
    <property type="entry name" value="Mannosyl_trans"/>
    <property type="match status" value="2"/>
</dbReference>
<dbReference type="GO" id="GO:0004376">
    <property type="term" value="F:GPI mannosyltransferase activity"/>
    <property type="evidence" value="ECO:0007669"/>
    <property type="project" value="InterPro"/>
</dbReference>
<feature type="region of interest" description="Disordered" evidence="12">
    <location>
        <begin position="528"/>
        <end position="558"/>
    </location>
</feature>
<proteinExistence type="inferred from homology"/>
<comment type="subcellular location">
    <subcellularLocation>
        <location evidence="1 11">Endoplasmic reticulum membrane</location>
        <topology evidence="1 11">Multi-pass membrane protein</topology>
    </subcellularLocation>
</comment>
<evidence type="ECO:0000256" key="8">
    <source>
        <dbReference type="ARBA" id="ARBA00022824"/>
    </source>
</evidence>
<evidence type="ECO:0000256" key="5">
    <source>
        <dbReference type="ARBA" id="ARBA00022676"/>
    </source>
</evidence>
<name>A0A835Y0X8_9CHLO</name>
<dbReference type="GO" id="GO:1990529">
    <property type="term" value="C:glycosylphosphatidylinositol-mannosyltransferase I complex"/>
    <property type="evidence" value="ECO:0007669"/>
    <property type="project" value="TreeGrafter"/>
</dbReference>
<protein>
    <recommendedName>
        <fullName evidence="11">GPI mannosyltransferase 1</fullName>
        <ecNumber evidence="11">2.4.1.-</ecNumber>
    </recommendedName>
    <alternativeName>
        <fullName evidence="11">GPI mannosyltransferase I</fullName>
    </alternativeName>
</protein>
<dbReference type="InterPro" id="IPR007704">
    <property type="entry name" value="PIG-M"/>
</dbReference>
<feature type="transmembrane region" description="Helical" evidence="11">
    <location>
        <begin position="20"/>
        <end position="37"/>
    </location>
</feature>
<dbReference type="AlphaFoldDB" id="A0A835Y0X8"/>
<keyword evidence="9 11" id="KW-1133">Transmembrane helix</keyword>
<organism evidence="13 14">
    <name type="scientific">Edaphochlamys debaryana</name>
    <dbReference type="NCBI Taxonomy" id="47281"/>
    <lineage>
        <taxon>Eukaryota</taxon>
        <taxon>Viridiplantae</taxon>
        <taxon>Chlorophyta</taxon>
        <taxon>core chlorophytes</taxon>
        <taxon>Chlorophyceae</taxon>
        <taxon>CS clade</taxon>
        <taxon>Chlamydomonadales</taxon>
        <taxon>Chlamydomonadales incertae sedis</taxon>
        <taxon>Edaphochlamys</taxon>
    </lineage>
</organism>
<keyword evidence="4 11" id="KW-0337">GPI-anchor biosynthesis</keyword>
<feature type="compositionally biased region" description="Gly residues" evidence="12">
    <location>
        <begin position="529"/>
        <end position="538"/>
    </location>
</feature>
<feature type="transmembrane region" description="Helical" evidence="11">
    <location>
        <begin position="73"/>
        <end position="90"/>
    </location>
</feature>
<feature type="compositionally biased region" description="Basic and acidic residues" evidence="12">
    <location>
        <begin position="539"/>
        <end position="549"/>
    </location>
</feature>
<evidence type="ECO:0000256" key="11">
    <source>
        <dbReference type="RuleBase" id="RU365064"/>
    </source>
</evidence>
<reference evidence="13" key="1">
    <citation type="journal article" date="2020" name="bioRxiv">
        <title>Comparative genomics of Chlamydomonas.</title>
        <authorList>
            <person name="Craig R.J."/>
            <person name="Hasan A.R."/>
            <person name="Ness R.W."/>
            <person name="Keightley P.D."/>
        </authorList>
    </citation>
    <scope>NUCLEOTIDE SEQUENCE</scope>
    <source>
        <strain evidence="13">CCAP 11/70</strain>
    </source>
</reference>
<feature type="transmembrane region" description="Helical" evidence="11">
    <location>
        <begin position="147"/>
        <end position="165"/>
    </location>
</feature>
<evidence type="ECO:0000256" key="4">
    <source>
        <dbReference type="ARBA" id="ARBA00022502"/>
    </source>
</evidence>
<dbReference type="EMBL" id="JAEHOE010000060">
    <property type="protein sequence ID" value="KAG2490535.1"/>
    <property type="molecule type" value="Genomic_DNA"/>
</dbReference>
<comment type="pathway">
    <text evidence="2 11">Glycolipid biosynthesis; glycosylphosphatidylinositol-anchor biosynthesis.</text>
</comment>
<keyword evidence="6 11" id="KW-0808">Transferase</keyword>
<keyword evidence="5 11" id="KW-0328">Glycosyltransferase</keyword>
<evidence type="ECO:0000256" key="2">
    <source>
        <dbReference type="ARBA" id="ARBA00004687"/>
    </source>
</evidence>
<gene>
    <name evidence="13" type="ORF">HYH03_010929</name>
</gene>
<evidence type="ECO:0000256" key="6">
    <source>
        <dbReference type="ARBA" id="ARBA00022679"/>
    </source>
</evidence>
<dbReference type="GO" id="GO:0005789">
    <property type="term" value="C:endoplasmic reticulum membrane"/>
    <property type="evidence" value="ECO:0007669"/>
    <property type="project" value="UniProtKB-SubCell"/>
</dbReference>
<evidence type="ECO:0000256" key="1">
    <source>
        <dbReference type="ARBA" id="ARBA00004477"/>
    </source>
</evidence>
<dbReference type="UniPathway" id="UPA00196"/>
<dbReference type="Proteomes" id="UP000612055">
    <property type="component" value="Unassembled WGS sequence"/>
</dbReference>
<evidence type="ECO:0000313" key="14">
    <source>
        <dbReference type="Proteomes" id="UP000612055"/>
    </source>
</evidence>
<evidence type="ECO:0000256" key="9">
    <source>
        <dbReference type="ARBA" id="ARBA00022989"/>
    </source>
</evidence>
<keyword evidence="7 11" id="KW-0812">Transmembrane</keyword>
<comment type="caution">
    <text evidence="13">The sequence shown here is derived from an EMBL/GenBank/DDBJ whole genome shotgun (WGS) entry which is preliminary data.</text>
</comment>
<feature type="transmembrane region" description="Helical" evidence="11">
    <location>
        <begin position="294"/>
        <end position="320"/>
    </location>
</feature>
<comment type="function">
    <text evidence="11">Catalytic subunit of the glycosylphosphatidylinositol-mannosyltransferase I complex which catalyzes the transfer of the first mannose, via an alpha-1,4 bond from a dolichol-phosphate-mannose (Dol-P-Man) to the glucosaminyl acyl phosphatidylinositol (GlcN-(acyl)PI) intermediate to generate alpha-D-Man-(1-&gt;4)-alpha-D-GlcN-(1-&gt;6)-(1-radyl,2-acyl-sn-glycero-3-phospho)-2-acyl-inositol and participates in the sixth step of the glycosylphosphatidylinositol-anchor biosynthesis.</text>
</comment>
<feature type="transmembrane region" description="Helical" evidence="11">
    <location>
        <begin position="497"/>
        <end position="517"/>
    </location>
</feature>
<dbReference type="GO" id="GO:0051751">
    <property type="term" value="F:alpha-1,4-mannosyltransferase activity"/>
    <property type="evidence" value="ECO:0007669"/>
    <property type="project" value="InterPro"/>
</dbReference>
<dbReference type="Pfam" id="PF06728">
    <property type="entry name" value="PIG-U"/>
    <property type="match status" value="1"/>
</dbReference>
<evidence type="ECO:0000256" key="10">
    <source>
        <dbReference type="ARBA" id="ARBA00023136"/>
    </source>
</evidence>
<accession>A0A835Y0X8</accession>
<keyword evidence="8 11" id="KW-0256">Endoplasmic reticulum</keyword>